<dbReference type="Pfam" id="PF16949">
    <property type="entry name" value="ABC_tran_2"/>
    <property type="match status" value="1"/>
</dbReference>
<accession>A0A1M6H6P3</accession>
<feature type="transmembrane region" description="Helical" evidence="1">
    <location>
        <begin position="332"/>
        <end position="353"/>
    </location>
</feature>
<feature type="transmembrane region" description="Helical" evidence="1">
    <location>
        <begin position="75"/>
        <end position="103"/>
    </location>
</feature>
<feature type="transmembrane region" description="Helical" evidence="1">
    <location>
        <begin position="155"/>
        <end position="186"/>
    </location>
</feature>
<feature type="transmembrane region" description="Helical" evidence="1">
    <location>
        <begin position="500"/>
        <end position="522"/>
    </location>
</feature>
<organism evidence="2 3">
    <name type="scientific">Parasporobacterium paucivorans DSM 15970</name>
    <dbReference type="NCBI Taxonomy" id="1122934"/>
    <lineage>
        <taxon>Bacteria</taxon>
        <taxon>Bacillati</taxon>
        <taxon>Bacillota</taxon>
        <taxon>Clostridia</taxon>
        <taxon>Lachnospirales</taxon>
        <taxon>Lachnospiraceae</taxon>
        <taxon>Parasporobacterium</taxon>
    </lineage>
</organism>
<sequence length="562" mass="61900">MKKYILLTKVLLKTGLNFRTDSNKKKNKGKRAGLEISRKLLYVLILVCFVPLIITFYMAGREGYLLLNSVGQGGIIVNLACLGGTMMAFVFGALMVVTVYYYSSDIEKLLPLPFRPEQIVAAKFTVTLLYEYITMIFLILPLLLGYGIAAGAGPVFWIGLLVALLFMPVAPLVYGSVFSMLVMLLFKKAKNRDFLMTIYTLVFLVVVLGLNGFGNSFASMDPDKLIQLLMQGNNSLATTLNVAFPSLVFIEKALVFEAPLQLLFFVLSAVLYIAVFIVAGKFLYFRGVSGMADTASKRKAFSGDESRKIIRRRNILVTYMMKELRILFRTPVYFLNCVLIAILWPVIFAIPMAGKAFSNINPEKILEMVGADMLRTTSVCILAVFVITAGISALNFTAGTAISREGKNFYVMKYIPLSYKEQVFAKTMTGVVLALFSSTLYCLVAMLILRIPVFAVVLSTVLSFISCFLFNYLAIIVDLIRPKLNWENEQSAIKQNLNTLFEMVLIVLVGGIIAAAGLLCYLKLGISIYIIAPVAAAVVLAGALLLNRAVAALAETKLGALE</sequence>
<gene>
    <name evidence="2" type="ORF">SAMN02745691_01469</name>
</gene>
<keyword evidence="3" id="KW-1185">Reference proteome</keyword>
<feature type="transmembrane region" description="Helical" evidence="1">
    <location>
        <begin position="124"/>
        <end position="149"/>
    </location>
</feature>
<feature type="transmembrane region" description="Helical" evidence="1">
    <location>
        <begin position="40"/>
        <end position="60"/>
    </location>
</feature>
<evidence type="ECO:0000256" key="1">
    <source>
        <dbReference type="SAM" id="Phobius"/>
    </source>
</evidence>
<dbReference type="AlphaFoldDB" id="A0A1M6H6P3"/>
<feature type="transmembrane region" description="Helical" evidence="1">
    <location>
        <begin position="373"/>
        <end position="402"/>
    </location>
</feature>
<evidence type="ECO:0000313" key="3">
    <source>
        <dbReference type="Proteomes" id="UP000184342"/>
    </source>
</evidence>
<feature type="transmembrane region" description="Helical" evidence="1">
    <location>
        <begin position="262"/>
        <end position="284"/>
    </location>
</feature>
<proteinExistence type="predicted"/>
<feature type="transmembrane region" description="Helical" evidence="1">
    <location>
        <begin position="423"/>
        <end position="448"/>
    </location>
</feature>
<keyword evidence="1" id="KW-1133">Transmembrane helix</keyword>
<keyword evidence="1" id="KW-0472">Membrane</keyword>
<name>A0A1M6H6P3_9FIRM</name>
<dbReference type="OrthoDB" id="138672at2"/>
<dbReference type="InterPro" id="IPR031599">
    <property type="entry name" value="ABC_tran_2"/>
</dbReference>
<protein>
    <submittedName>
        <fullName evidence="2">ABC-2 type transport system permease protein</fullName>
    </submittedName>
</protein>
<dbReference type="RefSeq" id="WP_073993712.1">
    <property type="nucleotide sequence ID" value="NZ_FQYT01000014.1"/>
</dbReference>
<dbReference type="STRING" id="1122934.SAMN02745691_01469"/>
<feature type="transmembrane region" description="Helical" evidence="1">
    <location>
        <begin position="198"/>
        <end position="218"/>
    </location>
</feature>
<reference evidence="2 3" key="1">
    <citation type="submission" date="2016-11" db="EMBL/GenBank/DDBJ databases">
        <authorList>
            <person name="Jaros S."/>
            <person name="Januszkiewicz K."/>
            <person name="Wedrychowicz H."/>
        </authorList>
    </citation>
    <scope>NUCLEOTIDE SEQUENCE [LARGE SCALE GENOMIC DNA]</scope>
    <source>
        <strain evidence="2 3">DSM 15970</strain>
    </source>
</reference>
<feature type="transmembrane region" description="Helical" evidence="1">
    <location>
        <begin position="528"/>
        <end position="547"/>
    </location>
</feature>
<keyword evidence="1" id="KW-0812">Transmembrane</keyword>
<evidence type="ECO:0000313" key="2">
    <source>
        <dbReference type="EMBL" id="SHJ17888.1"/>
    </source>
</evidence>
<dbReference type="Proteomes" id="UP000184342">
    <property type="component" value="Unassembled WGS sequence"/>
</dbReference>
<dbReference type="EMBL" id="FQYT01000014">
    <property type="protein sequence ID" value="SHJ17888.1"/>
    <property type="molecule type" value="Genomic_DNA"/>
</dbReference>
<feature type="transmembrane region" description="Helical" evidence="1">
    <location>
        <begin position="454"/>
        <end position="480"/>
    </location>
</feature>